<dbReference type="Proteomes" id="UP000280509">
    <property type="component" value="Unassembled WGS sequence"/>
</dbReference>
<name>A0A3B0BH79_9STRE</name>
<dbReference type="AlphaFoldDB" id="A0A3B0BH79"/>
<evidence type="ECO:0000313" key="1">
    <source>
        <dbReference type="EMBL" id="RKN71377.1"/>
    </source>
</evidence>
<sequence>MVYLHRFLGEWLDKNHSSDKASIIRKALTIGSGIDEYLKQLEARRRFTLAVEKGRYFYMIPKEVSIGETRADRYYRLEMKDYECVAYNTVFYGNGTSIVVKALFESRGEIVRIYEYETLEMLIEDLREEVSITFSCIYKPCYVLASDFEVFQPRLELGKIYCHNPNAPRYRKPIAEVEI</sequence>
<dbReference type="RefSeq" id="WP_020902527.1">
    <property type="nucleotide sequence ID" value="NZ_RBCK01000003.1"/>
</dbReference>
<accession>A0A3B0BH79</accession>
<evidence type="ECO:0000313" key="2">
    <source>
        <dbReference type="Proteomes" id="UP000280509"/>
    </source>
</evidence>
<organism evidence="1 2">
    <name type="scientific">Streptococcus chosunensis</name>
    <dbReference type="NCBI Taxonomy" id="2707003"/>
    <lineage>
        <taxon>Bacteria</taxon>
        <taxon>Bacillati</taxon>
        <taxon>Bacillota</taxon>
        <taxon>Bacilli</taxon>
        <taxon>Lactobacillales</taxon>
        <taxon>Streptococcaceae</taxon>
        <taxon>Streptococcus</taxon>
        <taxon>Streptococcus mitis group</taxon>
    </lineage>
</organism>
<dbReference type="EMBL" id="RBCK01000003">
    <property type="protein sequence ID" value="RKN71377.1"/>
    <property type="molecule type" value="Genomic_DNA"/>
</dbReference>
<keyword evidence="2" id="KW-1185">Reference proteome</keyword>
<gene>
    <name evidence="1" type="ORF">D7D54_08745</name>
</gene>
<protein>
    <submittedName>
        <fullName evidence="1">Uncharacterized protein</fullName>
    </submittedName>
</protein>
<proteinExistence type="predicted"/>
<comment type="caution">
    <text evidence="1">The sequence shown here is derived from an EMBL/GenBank/DDBJ whole genome shotgun (WGS) entry which is preliminary data.</text>
</comment>
<reference evidence="1 2" key="1">
    <citation type="submission" date="2018-09" db="EMBL/GenBank/DDBJ databases">
        <title>Draft genome sequence of Streptococcus sp. KCOM 1699 (=ChDC B353).</title>
        <authorList>
            <person name="Kook J.-K."/>
            <person name="Park S.-N."/>
            <person name="Lim Y.K."/>
        </authorList>
    </citation>
    <scope>NUCLEOTIDE SEQUENCE [LARGE SCALE GENOMIC DNA]</scope>
    <source>
        <strain evidence="1 2">ChDC B353</strain>
    </source>
</reference>